<dbReference type="PANTHER" id="PTHR24172">
    <property type="entry name" value="ANK_REP_REGION DOMAIN-CONTAINING PROTEIN"/>
    <property type="match status" value="1"/>
</dbReference>
<dbReference type="Proteomes" id="UP000593567">
    <property type="component" value="Unassembled WGS sequence"/>
</dbReference>
<evidence type="ECO:0000313" key="3">
    <source>
        <dbReference type="Proteomes" id="UP000593567"/>
    </source>
</evidence>
<name>A0A7J7JQT3_BUGNE</name>
<dbReference type="OrthoDB" id="432281at2759"/>
<dbReference type="PROSITE" id="PS50297">
    <property type="entry name" value="ANK_REP_REGION"/>
    <property type="match status" value="1"/>
</dbReference>
<dbReference type="Gene3D" id="1.25.40.20">
    <property type="entry name" value="Ankyrin repeat-containing domain"/>
    <property type="match status" value="2"/>
</dbReference>
<accession>A0A7J7JQT3</accession>
<comment type="caution">
    <text evidence="2">The sequence shown here is derived from an EMBL/GenBank/DDBJ whole genome shotgun (WGS) entry which is preliminary data.</text>
</comment>
<evidence type="ECO:0000313" key="2">
    <source>
        <dbReference type="EMBL" id="KAF6028347.1"/>
    </source>
</evidence>
<feature type="repeat" description="ANK" evidence="1">
    <location>
        <begin position="419"/>
        <end position="451"/>
    </location>
</feature>
<keyword evidence="1" id="KW-0040">ANK repeat</keyword>
<dbReference type="AlphaFoldDB" id="A0A7J7JQT3"/>
<evidence type="ECO:0000256" key="1">
    <source>
        <dbReference type="PROSITE-ProRule" id="PRU00023"/>
    </source>
</evidence>
<dbReference type="PROSITE" id="PS50088">
    <property type="entry name" value="ANK_REPEAT"/>
    <property type="match status" value="1"/>
</dbReference>
<organism evidence="2 3">
    <name type="scientific">Bugula neritina</name>
    <name type="common">Brown bryozoan</name>
    <name type="synonym">Sertularia neritina</name>
    <dbReference type="NCBI Taxonomy" id="10212"/>
    <lineage>
        <taxon>Eukaryota</taxon>
        <taxon>Metazoa</taxon>
        <taxon>Spiralia</taxon>
        <taxon>Lophotrochozoa</taxon>
        <taxon>Bryozoa</taxon>
        <taxon>Gymnolaemata</taxon>
        <taxon>Cheilostomatida</taxon>
        <taxon>Flustrina</taxon>
        <taxon>Buguloidea</taxon>
        <taxon>Bugulidae</taxon>
        <taxon>Bugula</taxon>
    </lineage>
</organism>
<reference evidence="2" key="1">
    <citation type="submission" date="2020-06" db="EMBL/GenBank/DDBJ databases">
        <title>Draft genome of Bugula neritina, a colonial animal packing powerful symbionts and potential medicines.</title>
        <authorList>
            <person name="Rayko M."/>
        </authorList>
    </citation>
    <scope>NUCLEOTIDE SEQUENCE [LARGE SCALE GENOMIC DNA]</scope>
    <source>
        <strain evidence="2">Kwan_BN1</strain>
    </source>
</reference>
<dbReference type="SUPFAM" id="SSF48403">
    <property type="entry name" value="Ankyrin repeat"/>
    <property type="match status" value="1"/>
</dbReference>
<dbReference type="SMART" id="SM00248">
    <property type="entry name" value="ANK"/>
    <property type="match status" value="2"/>
</dbReference>
<gene>
    <name evidence="2" type="ORF">EB796_013347</name>
</gene>
<dbReference type="InterPro" id="IPR002110">
    <property type="entry name" value="Ankyrin_rpt"/>
</dbReference>
<dbReference type="Pfam" id="PF12796">
    <property type="entry name" value="Ank_2"/>
    <property type="match status" value="1"/>
</dbReference>
<sequence>MVRCVYKLALLGININAKDNAGITCLLKSFKLEDQTLARHFIIIGVDPALASPDGTCVCVESYLHKGRLSIGNMCKRKDIPGIWVAVEDDNLPKVTRALQSWSRVKCKKNGRFLKEMAKSKGFTEVFKKLEEYEHTNDFVTATFACDLYKMKMLIALGKRLCNVNPIDCHYLAGFKPDLSGEYVPRPLIIPAMEYCTADVVDFLIRFGADLSCHYDECAPCGPAAFWAFKDDIDSEVALVVTRYADVTLRDELGHTLLHKVVLRKPDKIQSDISERRDDKTLLDRKIYIGSRDAEGFTARDYLSAIGTDLSHQLIQIIDEYLIYKITNEEYHNVETLILESYDHVIDIKGHQRKKEAKMLPARELAYLSNLQEMVEMLDAYDSTLAKIKTLQQAVVTNDIKLLAKNSGEVRLLQCKDRYGRTLLHLAILHGHADLVKFLIDQCPDLVKETDNLLRTPVHYAAASSIKRQVYGQLVNNAGGDPTAIDVNNLTCQDYLKEMEKPTPKKQKLRGRQYYDYQVPAMLPNMLKRDEEDAVNPRSISIPNIE</sequence>
<dbReference type="InterPro" id="IPR036770">
    <property type="entry name" value="Ankyrin_rpt-contain_sf"/>
</dbReference>
<keyword evidence="3" id="KW-1185">Reference proteome</keyword>
<protein>
    <submittedName>
        <fullName evidence="2">Uncharacterized protein</fullName>
    </submittedName>
</protein>
<proteinExistence type="predicted"/>
<dbReference type="PANTHER" id="PTHR24172:SF4">
    <property type="entry name" value="ANK_REP_REGION DOMAIN-CONTAINING PROTEIN"/>
    <property type="match status" value="1"/>
</dbReference>
<dbReference type="EMBL" id="VXIV02001960">
    <property type="protein sequence ID" value="KAF6028347.1"/>
    <property type="molecule type" value="Genomic_DNA"/>
</dbReference>